<evidence type="ECO:0000256" key="1">
    <source>
        <dbReference type="SAM" id="SignalP"/>
    </source>
</evidence>
<evidence type="ECO:0008006" key="4">
    <source>
        <dbReference type="Google" id="ProtNLM"/>
    </source>
</evidence>
<feature type="chain" id="PRO_5025570155" description="Secreted protein" evidence="1">
    <location>
        <begin position="20"/>
        <end position="152"/>
    </location>
</feature>
<sequence length="152" mass="16507">MLFTSICTALLAAANYAVATPVKPQGGTPNSLNTPSDATCVNGLITPYSKTDLENMRKWFVEQSSNGTDFIRAGSWYTWTLGTTRLCIYNTSPNSTQDEYISHKAHAQCLEKVRDSCCSPTADQCRAGQTPEYSADGSEVLCRVSSETSVCK</sequence>
<dbReference type="EMBL" id="ML976691">
    <property type="protein sequence ID" value="KAF1971744.1"/>
    <property type="molecule type" value="Genomic_DNA"/>
</dbReference>
<feature type="signal peptide" evidence="1">
    <location>
        <begin position="1"/>
        <end position="19"/>
    </location>
</feature>
<evidence type="ECO:0000313" key="2">
    <source>
        <dbReference type="EMBL" id="KAF1971744.1"/>
    </source>
</evidence>
<keyword evidence="3" id="KW-1185">Reference proteome</keyword>
<dbReference type="Proteomes" id="UP000800036">
    <property type="component" value="Unassembled WGS sequence"/>
</dbReference>
<keyword evidence="1" id="KW-0732">Signal</keyword>
<reference evidence="2" key="1">
    <citation type="journal article" date="2020" name="Stud. Mycol.">
        <title>101 Dothideomycetes genomes: a test case for predicting lifestyles and emergence of pathogens.</title>
        <authorList>
            <person name="Haridas S."/>
            <person name="Albert R."/>
            <person name="Binder M."/>
            <person name="Bloem J."/>
            <person name="Labutti K."/>
            <person name="Salamov A."/>
            <person name="Andreopoulos B."/>
            <person name="Baker S."/>
            <person name="Barry K."/>
            <person name="Bills G."/>
            <person name="Bluhm B."/>
            <person name="Cannon C."/>
            <person name="Castanera R."/>
            <person name="Culley D."/>
            <person name="Daum C."/>
            <person name="Ezra D."/>
            <person name="Gonzalez J."/>
            <person name="Henrissat B."/>
            <person name="Kuo A."/>
            <person name="Liang C."/>
            <person name="Lipzen A."/>
            <person name="Lutzoni F."/>
            <person name="Magnuson J."/>
            <person name="Mondo S."/>
            <person name="Nolan M."/>
            <person name="Ohm R."/>
            <person name="Pangilinan J."/>
            <person name="Park H.-J."/>
            <person name="Ramirez L."/>
            <person name="Alfaro M."/>
            <person name="Sun H."/>
            <person name="Tritt A."/>
            <person name="Yoshinaga Y."/>
            <person name="Zwiers L.-H."/>
            <person name="Turgeon B."/>
            <person name="Goodwin S."/>
            <person name="Spatafora J."/>
            <person name="Crous P."/>
            <person name="Grigoriev I."/>
        </authorList>
    </citation>
    <scope>NUCLEOTIDE SEQUENCE</scope>
    <source>
        <strain evidence="2">CBS 107.79</strain>
    </source>
</reference>
<proteinExistence type="predicted"/>
<dbReference type="OrthoDB" id="3724126at2759"/>
<accession>A0A6A5V3X8</accession>
<organism evidence="2 3">
    <name type="scientific">Bimuria novae-zelandiae CBS 107.79</name>
    <dbReference type="NCBI Taxonomy" id="1447943"/>
    <lineage>
        <taxon>Eukaryota</taxon>
        <taxon>Fungi</taxon>
        <taxon>Dikarya</taxon>
        <taxon>Ascomycota</taxon>
        <taxon>Pezizomycotina</taxon>
        <taxon>Dothideomycetes</taxon>
        <taxon>Pleosporomycetidae</taxon>
        <taxon>Pleosporales</taxon>
        <taxon>Massarineae</taxon>
        <taxon>Didymosphaeriaceae</taxon>
        <taxon>Bimuria</taxon>
    </lineage>
</organism>
<gene>
    <name evidence="2" type="ORF">BU23DRAFT_555592</name>
</gene>
<protein>
    <recommendedName>
        <fullName evidence="4">Secreted protein</fullName>
    </recommendedName>
</protein>
<name>A0A6A5V3X8_9PLEO</name>
<evidence type="ECO:0000313" key="3">
    <source>
        <dbReference type="Proteomes" id="UP000800036"/>
    </source>
</evidence>
<dbReference type="AlphaFoldDB" id="A0A6A5V3X8"/>